<dbReference type="Pfam" id="PF00933">
    <property type="entry name" value="Glyco_hydro_3"/>
    <property type="match status" value="1"/>
</dbReference>
<feature type="domain" description="Glycoside hydrolase family 3 N-terminal" evidence="4">
    <location>
        <begin position="34"/>
        <end position="328"/>
    </location>
</feature>
<accession>A0ABZ0HNH7</accession>
<dbReference type="Proteomes" id="UP001626536">
    <property type="component" value="Chromosome"/>
</dbReference>
<dbReference type="InterPro" id="IPR036962">
    <property type="entry name" value="Glyco_hydro_3_N_sf"/>
</dbReference>
<protein>
    <submittedName>
        <fullName evidence="5">Beta-N-acetylhexosaminidase</fullName>
        <ecNumber evidence="5">3.2.1.52</ecNumber>
    </submittedName>
</protein>
<dbReference type="NCBIfam" id="NF003740">
    <property type="entry name" value="PRK05337.1"/>
    <property type="match status" value="1"/>
</dbReference>
<keyword evidence="2 5" id="KW-0378">Hydrolase</keyword>
<dbReference type="InterPro" id="IPR001764">
    <property type="entry name" value="Glyco_hydro_3_N"/>
</dbReference>
<organism evidence="5 6">
    <name type="scientific">Methylocapsa polymorpha</name>
    <dbReference type="NCBI Taxonomy" id="3080828"/>
    <lineage>
        <taxon>Bacteria</taxon>
        <taxon>Pseudomonadati</taxon>
        <taxon>Pseudomonadota</taxon>
        <taxon>Alphaproteobacteria</taxon>
        <taxon>Hyphomicrobiales</taxon>
        <taxon>Beijerinckiaceae</taxon>
        <taxon>Methylocapsa</taxon>
    </lineage>
</organism>
<evidence type="ECO:0000256" key="3">
    <source>
        <dbReference type="ARBA" id="ARBA00023295"/>
    </source>
</evidence>
<evidence type="ECO:0000313" key="5">
    <source>
        <dbReference type="EMBL" id="WOJ88310.1"/>
    </source>
</evidence>
<dbReference type="Gene3D" id="3.20.20.300">
    <property type="entry name" value="Glycoside hydrolase, family 3, N-terminal domain"/>
    <property type="match status" value="1"/>
</dbReference>
<dbReference type="GO" id="GO:0004563">
    <property type="term" value="F:beta-N-acetylhexosaminidase activity"/>
    <property type="evidence" value="ECO:0007669"/>
    <property type="project" value="UniProtKB-EC"/>
</dbReference>
<proteinExistence type="inferred from homology"/>
<evidence type="ECO:0000313" key="6">
    <source>
        <dbReference type="Proteomes" id="UP001626536"/>
    </source>
</evidence>
<dbReference type="PANTHER" id="PTHR30480">
    <property type="entry name" value="BETA-HEXOSAMINIDASE-RELATED"/>
    <property type="match status" value="1"/>
</dbReference>
<dbReference type="SUPFAM" id="SSF51445">
    <property type="entry name" value="(Trans)glycosidases"/>
    <property type="match status" value="1"/>
</dbReference>
<dbReference type="InterPro" id="IPR050226">
    <property type="entry name" value="NagZ_Beta-hexosaminidase"/>
</dbReference>
<gene>
    <name evidence="5" type="primary">nagZ</name>
    <name evidence="5" type="ORF">RZS28_10695</name>
</gene>
<dbReference type="EMBL" id="CP136862">
    <property type="protein sequence ID" value="WOJ88310.1"/>
    <property type="molecule type" value="Genomic_DNA"/>
</dbReference>
<name>A0ABZ0HNH7_9HYPH</name>
<evidence type="ECO:0000256" key="2">
    <source>
        <dbReference type="ARBA" id="ARBA00022801"/>
    </source>
</evidence>
<dbReference type="InterPro" id="IPR017853">
    <property type="entry name" value="GH"/>
</dbReference>
<dbReference type="EC" id="3.2.1.52" evidence="5"/>
<sequence>MLKDSIAAVGDHFLVGLRPTPVLHDLDRVLLNDLRPAGVILYKSNFRHDLPYEAWLEIHARLIDDIRAATGRRRMFIAIDHEGGRVCRTPPPITRFAYAAQWAEHAAEVGRAIGRELASLGVNLNFAPVLDIHTNPKNPVIGERAFGMSADAVIAAALPFMRAMQEEKVIACGKHFPGHGDTSMDSHLGLPVLDLGIDALRQRELKPFAAAIDAGLGMLMTSHILFPAIDADAPVTLSRRFITQILRDELGFAGVAVSDDVGMAAMNGIFDAPDAAANFMAAGCDMLMVCAHFTDTERARRFAEAIVGAIDRGRLDEALLARSRARIEALLEQAPNNEVHELPAAALRAHGAAGALFAAPTVEVV</sequence>
<keyword evidence="6" id="KW-1185">Reference proteome</keyword>
<keyword evidence="3 5" id="KW-0326">Glycosidase</keyword>
<evidence type="ECO:0000256" key="1">
    <source>
        <dbReference type="ARBA" id="ARBA00005336"/>
    </source>
</evidence>
<dbReference type="PANTHER" id="PTHR30480:SF16">
    <property type="entry name" value="GLYCOSIDE HYDROLASE FAMILY 3 DOMAIN PROTEIN"/>
    <property type="match status" value="1"/>
</dbReference>
<evidence type="ECO:0000259" key="4">
    <source>
        <dbReference type="Pfam" id="PF00933"/>
    </source>
</evidence>
<dbReference type="RefSeq" id="WP_407337745.1">
    <property type="nucleotide sequence ID" value="NZ_CP136862.1"/>
</dbReference>
<reference evidence="5 6" key="1">
    <citation type="submission" date="2023-10" db="EMBL/GenBank/DDBJ databases">
        <title>Novel methanotroph of the genus Methylocapsa from a subarctic wetland.</title>
        <authorList>
            <person name="Belova S.E."/>
            <person name="Oshkin I.Y."/>
            <person name="Miroshnikov K."/>
            <person name="Dedysh S.N."/>
        </authorList>
    </citation>
    <scope>NUCLEOTIDE SEQUENCE [LARGE SCALE GENOMIC DNA]</scope>
    <source>
        <strain evidence="5 6">RX1</strain>
    </source>
</reference>
<comment type="similarity">
    <text evidence="1">Belongs to the glycosyl hydrolase 3 family.</text>
</comment>